<dbReference type="Proteomes" id="UP000036403">
    <property type="component" value="Unassembled WGS sequence"/>
</dbReference>
<name>A0A0J7KN52_LASNI</name>
<keyword evidence="3" id="KW-1185">Reference proteome</keyword>
<feature type="region of interest" description="Disordered" evidence="1">
    <location>
        <begin position="83"/>
        <end position="110"/>
    </location>
</feature>
<proteinExistence type="predicted"/>
<organism evidence="2 3">
    <name type="scientific">Lasius niger</name>
    <name type="common">Black garden ant</name>
    <dbReference type="NCBI Taxonomy" id="67767"/>
    <lineage>
        <taxon>Eukaryota</taxon>
        <taxon>Metazoa</taxon>
        <taxon>Ecdysozoa</taxon>
        <taxon>Arthropoda</taxon>
        <taxon>Hexapoda</taxon>
        <taxon>Insecta</taxon>
        <taxon>Pterygota</taxon>
        <taxon>Neoptera</taxon>
        <taxon>Endopterygota</taxon>
        <taxon>Hymenoptera</taxon>
        <taxon>Apocrita</taxon>
        <taxon>Aculeata</taxon>
        <taxon>Formicoidea</taxon>
        <taxon>Formicidae</taxon>
        <taxon>Formicinae</taxon>
        <taxon>Lasius</taxon>
        <taxon>Lasius</taxon>
    </lineage>
</organism>
<comment type="caution">
    <text evidence="2">The sequence shown here is derived from an EMBL/GenBank/DDBJ whole genome shotgun (WGS) entry which is preliminary data.</text>
</comment>
<gene>
    <name evidence="2" type="ORF">RF55_8278</name>
</gene>
<evidence type="ECO:0000313" key="2">
    <source>
        <dbReference type="EMBL" id="KMQ91813.1"/>
    </source>
</evidence>
<feature type="compositionally biased region" description="Basic and acidic residues" evidence="1">
    <location>
        <begin position="101"/>
        <end position="110"/>
    </location>
</feature>
<dbReference type="PaxDb" id="67767-A0A0J7KN52"/>
<dbReference type="EMBL" id="LBMM01005106">
    <property type="protein sequence ID" value="KMQ91813.1"/>
    <property type="molecule type" value="Genomic_DNA"/>
</dbReference>
<evidence type="ECO:0000313" key="3">
    <source>
        <dbReference type="Proteomes" id="UP000036403"/>
    </source>
</evidence>
<reference evidence="2 3" key="1">
    <citation type="submission" date="2015-04" db="EMBL/GenBank/DDBJ databases">
        <title>Lasius niger genome sequencing.</title>
        <authorList>
            <person name="Konorov E.A."/>
            <person name="Nikitin M.A."/>
            <person name="Kirill M.V."/>
            <person name="Chang P."/>
        </authorList>
    </citation>
    <scope>NUCLEOTIDE SEQUENCE [LARGE SCALE GENOMIC DNA]</scope>
    <source>
        <tissue evidence="2">Whole</tissue>
    </source>
</reference>
<feature type="compositionally biased region" description="Polar residues" evidence="1">
    <location>
        <begin position="85"/>
        <end position="100"/>
    </location>
</feature>
<evidence type="ECO:0000256" key="1">
    <source>
        <dbReference type="SAM" id="MobiDB-lite"/>
    </source>
</evidence>
<accession>A0A0J7KN52</accession>
<dbReference type="AlphaFoldDB" id="A0A0J7KN52"/>
<sequence>MRHVGRPTWRIESLRSNSCCQRLNGGMYQVEKIRLTALHEGSQRASSLTIGCGGRDPHSFVRTRISGQTKAWRHSPTSCLRGELSLSTSSKPHRNPSYSFDSRRFIDSSG</sequence>
<protein>
    <submittedName>
        <fullName evidence="2">Uncharacterized protein</fullName>
    </submittedName>
</protein>